<accession>A0A9D3PWZ3</accession>
<comment type="caution">
    <text evidence="13">The sequence shown here is derived from an EMBL/GenBank/DDBJ whole genome shotgun (WGS) entry which is preliminary data.</text>
</comment>
<proteinExistence type="predicted"/>
<dbReference type="GO" id="GO:0016020">
    <property type="term" value="C:membrane"/>
    <property type="evidence" value="ECO:0007669"/>
    <property type="project" value="UniProtKB-SubCell"/>
</dbReference>
<dbReference type="FunFam" id="4.10.410.10:FF:000006">
    <property type="entry name" value="Serine peptidase inhibitor, Kunitz type 1"/>
    <property type="match status" value="1"/>
</dbReference>
<keyword evidence="9" id="KW-0812">Transmembrane</keyword>
<evidence type="ECO:0000256" key="2">
    <source>
        <dbReference type="ARBA" id="ARBA00022690"/>
    </source>
</evidence>
<evidence type="ECO:0000256" key="8">
    <source>
        <dbReference type="SAM" id="MobiDB-lite"/>
    </source>
</evidence>
<dbReference type="SMART" id="SM00131">
    <property type="entry name" value="KU"/>
    <property type="match status" value="3"/>
</dbReference>
<evidence type="ECO:0000313" key="14">
    <source>
        <dbReference type="Proteomes" id="UP001046870"/>
    </source>
</evidence>
<dbReference type="GO" id="GO:0004867">
    <property type="term" value="F:serine-type endopeptidase inhibitor activity"/>
    <property type="evidence" value="ECO:0007669"/>
    <property type="project" value="UniProtKB-KW"/>
</dbReference>
<dbReference type="InterPro" id="IPR020901">
    <property type="entry name" value="Prtase_inh_Kunz-CS"/>
</dbReference>
<keyword evidence="14" id="KW-1185">Reference proteome</keyword>
<dbReference type="PANTHER" id="PTHR47247:SF1">
    <property type="entry name" value="KUNITZ-TYPE PROTEASE INHIBITOR 2"/>
    <property type="match status" value="1"/>
</dbReference>
<feature type="domain" description="BPTI/Kunitz inhibitor" evidence="11">
    <location>
        <begin position="129"/>
        <end position="179"/>
    </location>
</feature>
<dbReference type="InterPro" id="IPR011106">
    <property type="entry name" value="MANSC_N"/>
</dbReference>
<feature type="chain" id="PRO_5038844295" description="Serine peptidase inhibitor, Kunitz type, 2" evidence="10">
    <location>
        <begin position="21"/>
        <end position="419"/>
    </location>
</feature>
<dbReference type="InterPro" id="IPR002223">
    <property type="entry name" value="Kunitz_BPTI"/>
</dbReference>
<dbReference type="Pfam" id="PF00014">
    <property type="entry name" value="Kunitz_BPTI"/>
    <property type="match status" value="3"/>
</dbReference>
<organism evidence="13 14">
    <name type="scientific">Megalops atlanticus</name>
    <name type="common">Tarpon</name>
    <name type="synonym">Clupea gigantea</name>
    <dbReference type="NCBI Taxonomy" id="7932"/>
    <lineage>
        <taxon>Eukaryota</taxon>
        <taxon>Metazoa</taxon>
        <taxon>Chordata</taxon>
        <taxon>Craniata</taxon>
        <taxon>Vertebrata</taxon>
        <taxon>Euteleostomi</taxon>
        <taxon>Actinopterygii</taxon>
        <taxon>Neopterygii</taxon>
        <taxon>Teleostei</taxon>
        <taxon>Elopiformes</taxon>
        <taxon>Megalopidae</taxon>
        <taxon>Megalops</taxon>
    </lineage>
</organism>
<evidence type="ECO:0000256" key="6">
    <source>
        <dbReference type="ARBA" id="ARBA00023157"/>
    </source>
</evidence>
<keyword evidence="5 9" id="KW-0472">Membrane</keyword>
<dbReference type="PRINTS" id="PR00759">
    <property type="entry name" value="BASICPTASE"/>
</dbReference>
<dbReference type="InterPro" id="IPR036880">
    <property type="entry name" value="Kunitz_BPTI_sf"/>
</dbReference>
<dbReference type="Proteomes" id="UP001046870">
    <property type="component" value="Chromosome 9"/>
</dbReference>
<evidence type="ECO:0000256" key="1">
    <source>
        <dbReference type="ARBA" id="ARBA00004370"/>
    </source>
</evidence>
<dbReference type="AlphaFoldDB" id="A0A9D3PWZ3"/>
<evidence type="ECO:0008006" key="15">
    <source>
        <dbReference type="Google" id="ProtNLM"/>
    </source>
</evidence>
<keyword evidence="7" id="KW-0325">Glycoprotein</keyword>
<evidence type="ECO:0000259" key="12">
    <source>
        <dbReference type="PROSITE" id="PS50986"/>
    </source>
</evidence>
<feature type="signal peptide" evidence="10">
    <location>
        <begin position="1"/>
        <end position="20"/>
    </location>
</feature>
<feature type="region of interest" description="Disordered" evidence="8">
    <location>
        <begin position="399"/>
        <end position="419"/>
    </location>
</feature>
<evidence type="ECO:0000259" key="11">
    <source>
        <dbReference type="PROSITE" id="PS50279"/>
    </source>
</evidence>
<protein>
    <recommendedName>
        <fullName evidence="15">Serine peptidase inhibitor, Kunitz type, 2</fullName>
    </recommendedName>
</protein>
<dbReference type="OrthoDB" id="5950222at2759"/>
<sequence length="419" mass="45538">MTQVWCVALICFLVSVPVRGQESQTCIGEFETVPDHGLEQTFFDNAVGPLQNVSDVKACLAACCAKEDCQLALVGTPQDGLAQCFLVSCMEDGKDVCSLRPLQGFTVYRRSQTPRPRADIPSLGSTEMCRAPMLVGPCRAAFPRFYYDAANQTCNRFIFGGCGSNGNNFETEEECKSTCDGVTAAVTPTAAPSGSLARRVALAYGSPSEGPLPTMTADDFAAQCQAEPVSGPCRAYMPRFFYNSTARTCQSFIYGGCRGNKNNYANADECHATCTVTVIPNAKKASAQKPTDGQESCTAAYDSGPCRAHFRMFFFDPATQTCRQFTYGGCRGNANRYGTEEECMAKCSGGGKVEEHGQQHVSRWTPAFFLVATLAIMSALLLVGLLLVSVRKVKSHRRHRRDDKEELLPEDQLASEVRT</sequence>
<evidence type="ECO:0000256" key="10">
    <source>
        <dbReference type="SAM" id="SignalP"/>
    </source>
</evidence>
<keyword evidence="2" id="KW-0646">Protease inhibitor</keyword>
<evidence type="ECO:0000313" key="13">
    <source>
        <dbReference type="EMBL" id="KAG7470748.1"/>
    </source>
</evidence>
<keyword evidence="3 10" id="KW-0732">Signal</keyword>
<feature type="transmembrane region" description="Helical" evidence="9">
    <location>
        <begin position="367"/>
        <end position="390"/>
    </location>
</feature>
<name>A0A9D3PWZ3_MEGAT</name>
<dbReference type="EMBL" id="JAFDVH010000009">
    <property type="protein sequence ID" value="KAG7470748.1"/>
    <property type="molecule type" value="Genomic_DNA"/>
</dbReference>
<dbReference type="Gene3D" id="4.10.410.10">
    <property type="entry name" value="Pancreatic trypsin inhibitor Kunitz domain"/>
    <property type="match status" value="3"/>
</dbReference>
<feature type="domain" description="BPTI/Kunitz inhibitor" evidence="11">
    <location>
        <begin position="297"/>
        <end position="347"/>
    </location>
</feature>
<feature type="domain" description="MANSC" evidence="12">
    <location>
        <begin position="28"/>
        <end position="108"/>
    </location>
</feature>
<dbReference type="PANTHER" id="PTHR47247">
    <property type="entry name" value="KUNITZ-TYPE PROTEASE INHIBITOR 2"/>
    <property type="match status" value="1"/>
</dbReference>
<feature type="domain" description="BPTI/Kunitz inhibitor" evidence="11">
    <location>
        <begin position="224"/>
        <end position="274"/>
    </location>
</feature>
<keyword evidence="9" id="KW-1133">Transmembrane helix</keyword>
<dbReference type="SMART" id="SM00765">
    <property type="entry name" value="MANEC"/>
    <property type="match status" value="1"/>
</dbReference>
<dbReference type="InterPro" id="IPR013980">
    <property type="entry name" value="MANSC_dom"/>
</dbReference>
<dbReference type="Pfam" id="PF07502">
    <property type="entry name" value="MANEC"/>
    <property type="match status" value="1"/>
</dbReference>
<reference evidence="13" key="1">
    <citation type="submission" date="2021-01" db="EMBL/GenBank/DDBJ databases">
        <authorList>
            <person name="Zahm M."/>
            <person name="Roques C."/>
            <person name="Cabau C."/>
            <person name="Klopp C."/>
            <person name="Donnadieu C."/>
            <person name="Jouanno E."/>
            <person name="Lampietro C."/>
            <person name="Louis A."/>
            <person name="Herpin A."/>
            <person name="Echchiki A."/>
            <person name="Berthelot C."/>
            <person name="Parey E."/>
            <person name="Roest-Crollius H."/>
            <person name="Braasch I."/>
            <person name="Postlethwait J."/>
            <person name="Bobe J."/>
            <person name="Montfort J."/>
            <person name="Bouchez O."/>
            <person name="Begum T."/>
            <person name="Mejri S."/>
            <person name="Adams A."/>
            <person name="Chen W.-J."/>
            <person name="Guiguen Y."/>
        </authorList>
    </citation>
    <scope>NUCLEOTIDE SEQUENCE</scope>
    <source>
        <strain evidence="13">YG-15Mar2019-1</strain>
        <tissue evidence="13">Brain</tissue>
    </source>
</reference>
<evidence type="ECO:0000256" key="4">
    <source>
        <dbReference type="ARBA" id="ARBA00022900"/>
    </source>
</evidence>
<evidence type="ECO:0000256" key="5">
    <source>
        <dbReference type="ARBA" id="ARBA00023136"/>
    </source>
</evidence>
<evidence type="ECO:0000256" key="9">
    <source>
        <dbReference type="SAM" id="Phobius"/>
    </source>
</evidence>
<dbReference type="PROSITE" id="PS00280">
    <property type="entry name" value="BPTI_KUNITZ_1"/>
    <property type="match status" value="3"/>
</dbReference>
<evidence type="ECO:0000256" key="3">
    <source>
        <dbReference type="ARBA" id="ARBA00022729"/>
    </source>
</evidence>
<gene>
    <name evidence="13" type="ORF">MATL_G00117080</name>
</gene>
<comment type="subcellular location">
    <subcellularLocation>
        <location evidence="1">Membrane</location>
    </subcellularLocation>
</comment>
<keyword evidence="6" id="KW-1015">Disulfide bond</keyword>
<dbReference type="PROSITE" id="PS50279">
    <property type="entry name" value="BPTI_KUNITZ_2"/>
    <property type="match status" value="3"/>
</dbReference>
<dbReference type="SUPFAM" id="SSF57362">
    <property type="entry name" value="BPTI-like"/>
    <property type="match status" value="3"/>
</dbReference>
<evidence type="ECO:0000256" key="7">
    <source>
        <dbReference type="ARBA" id="ARBA00023180"/>
    </source>
</evidence>
<dbReference type="FunFam" id="4.10.410.10:FF:000004">
    <property type="entry name" value="Tissue factor pathway inhibitor"/>
    <property type="match status" value="2"/>
</dbReference>
<keyword evidence="4" id="KW-0722">Serine protease inhibitor</keyword>
<dbReference type="CDD" id="cd00109">
    <property type="entry name" value="Kunitz-type"/>
    <property type="match status" value="2"/>
</dbReference>
<dbReference type="PROSITE" id="PS50986">
    <property type="entry name" value="MANSC"/>
    <property type="match status" value="1"/>
</dbReference>